<keyword evidence="5 8" id="KW-0812">Transmembrane</keyword>
<reference evidence="9 10" key="1">
    <citation type="submission" date="2016-09" db="EMBL/GenBank/DDBJ databases">
        <title>Draft genome sequence of the soil isolate, Lysinibacillus fusiformis M5, a potential hypoxanthine producer.</title>
        <authorList>
            <person name="Gallegos-Monterrosa R."/>
            <person name="Maroti G."/>
            <person name="Balint B."/>
            <person name="Kovacs A.T."/>
        </authorList>
    </citation>
    <scope>NUCLEOTIDE SEQUENCE [LARGE SCALE GENOMIC DNA]</scope>
    <source>
        <strain evidence="9 10">M5</strain>
    </source>
</reference>
<dbReference type="EMBL" id="MECQ01000001">
    <property type="protein sequence ID" value="ODV55914.1"/>
    <property type="molecule type" value="Genomic_DNA"/>
</dbReference>
<comment type="similarity">
    <text evidence="2">Belongs to the binding-protein-dependent transport system permease family. FecCD subfamily.</text>
</comment>
<keyword evidence="7 8" id="KW-0472">Membrane</keyword>
<dbReference type="CDD" id="cd06550">
    <property type="entry name" value="TM_ABC_iron-siderophores_like"/>
    <property type="match status" value="1"/>
</dbReference>
<dbReference type="InterPro" id="IPR037294">
    <property type="entry name" value="ABC_BtuC-like"/>
</dbReference>
<protein>
    <submittedName>
        <fullName evidence="9">Iron ABC transporter permease</fullName>
    </submittedName>
</protein>
<feature type="transmembrane region" description="Helical" evidence="8">
    <location>
        <begin position="282"/>
        <end position="299"/>
    </location>
</feature>
<dbReference type="Gene3D" id="1.10.3470.10">
    <property type="entry name" value="ABC transporter involved in vitamin B12 uptake, BtuC"/>
    <property type="match status" value="1"/>
</dbReference>
<evidence type="ECO:0000313" key="9">
    <source>
        <dbReference type="EMBL" id="ODV55914.1"/>
    </source>
</evidence>
<comment type="subcellular location">
    <subcellularLocation>
        <location evidence="1">Cell membrane</location>
        <topology evidence="1">Multi-pass membrane protein</topology>
    </subcellularLocation>
</comment>
<evidence type="ECO:0000256" key="4">
    <source>
        <dbReference type="ARBA" id="ARBA00022475"/>
    </source>
</evidence>
<feature type="transmembrane region" description="Helical" evidence="8">
    <location>
        <begin position="61"/>
        <end position="81"/>
    </location>
</feature>
<dbReference type="Pfam" id="PF01032">
    <property type="entry name" value="FecCD"/>
    <property type="match status" value="1"/>
</dbReference>
<keyword evidence="4" id="KW-1003">Cell membrane</keyword>
<dbReference type="SUPFAM" id="SSF81345">
    <property type="entry name" value="ABC transporter involved in vitamin B12 uptake, BtuC"/>
    <property type="match status" value="1"/>
</dbReference>
<dbReference type="OrthoDB" id="9811721at2"/>
<feature type="transmembrane region" description="Helical" evidence="8">
    <location>
        <begin position="12"/>
        <end position="35"/>
    </location>
</feature>
<feature type="transmembrane region" description="Helical" evidence="8">
    <location>
        <begin position="197"/>
        <end position="216"/>
    </location>
</feature>
<keyword evidence="3" id="KW-0813">Transport</keyword>
<evidence type="ECO:0000256" key="3">
    <source>
        <dbReference type="ARBA" id="ARBA00022448"/>
    </source>
</evidence>
<gene>
    <name evidence="9" type="ORF">BG258_08350</name>
</gene>
<proteinExistence type="inferred from homology"/>
<dbReference type="InterPro" id="IPR000522">
    <property type="entry name" value="ABC_transptr_permease_BtuC"/>
</dbReference>
<feature type="transmembrane region" description="Helical" evidence="8">
    <location>
        <begin position="154"/>
        <end position="173"/>
    </location>
</feature>
<dbReference type="GO" id="GO:0022857">
    <property type="term" value="F:transmembrane transporter activity"/>
    <property type="evidence" value="ECO:0007669"/>
    <property type="project" value="InterPro"/>
</dbReference>
<dbReference type="PANTHER" id="PTHR30472">
    <property type="entry name" value="FERRIC ENTEROBACTIN TRANSPORT SYSTEM PERMEASE PROTEIN"/>
    <property type="match status" value="1"/>
</dbReference>
<dbReference type="FunFam" id="1.10.3470.10:FF:000001">
    <property type="entry name" value="Vitamin B12 ABC transporter permease BtuC"/>
    <property type="match status" value="1"/>
</dbReference>
<evidence type="ECO:0000256" key="2">
    <source>
        <dbReference type="ARBA" id="ARBA00007935"/>
    </source>
</evidence>
<keyword evidence="6 8" id="KW-1133">Transmembrane helix</keyword>
<feature type="transmembrane region" description="Helical" evidence="8">
    <location>
        <begin position="306"/>
        <end position="329"/>
    </location>
</feature>
<evidence type="ECO:0000256" key="5">
    <source>
        <dbReference type="ARBA" id="ARBA00022692"/>
    </source>
</evidence>
<sequence length="335" mass="36052">MFKEGRKKQRKWLFTWLVVTLFIFVLGISLGPASVSFDRILPTLLGDGSFKESFVLFSVRLPRMLVLAAAGMALALAGAVLQGVTRNDLADPGIIGINAGAGVGITVFYLLVNGDLPHFAYILPVVGFCSALFTALCIYFFSYQRNKGVQPVQLILIGVGVASALSGVMMVLISSAERSDVQFISQWLAGSVWGTDWPFFWALVPWLVVGIPYIFYKSNVLNVLAMTEQTAVGLGMNIGRERLRLLIVAVALAAAAVSVTGGIAFIGLMAPHIAKQLVGPRYQFFLPLTLFIGASLLMLSDTIGRVAIATATVPAGIIVAFIGAPYFLYLLRKNV</sequence>
<dbReference type="RefSeq" id="WP_069480947.1">
    <property type="nucleotide sequence ID" value="NZ_CP130331.1"/>
</dbReference>
<feature type="transmembrane region" description="Helical" evidence="8">
    <location>
        <begin position="245"/>
        <end position="270"/>
    </location>
</feature>
<accession>A0A1E4R626</accession>
<evidence type="ECO:0000256" key="8">
    <source>
        <dbReference type="SAM" id="Phobius"/>
    </source>
</evidence>
<evidence type="ECO:0000256" key="1">
    <source>
        <dbReference type="ARBA" id="ARBA00004651"/>
    </source>
</evidence>
<dbReference type="AlphaFoldDB" id="A0A1E4R626"/>
<comment type="caution">
    <text evidence="9">The sequence shown here is derived from an EMBL/GenBank/DDBJ whole genome shotgun (WGS) entry which is preliminary data.</text>
</comment>
<evidence type="ECO:0000313" key="10">
    <source>
        <dbReference type="Proteomes" id="UP000094784"/>
    </source>
</evidence>
<dbReference type="Proteomes" id="UP000094784">
    <property type="component" value="Unassembled WGS sequence"/>
</dbReference>
<name>A0A1E4R626_9BACI</name>
<dbReference type="GO" id="GO:0033214">
    <property type="term" value="P:siderophore-iron import into cell"/>
    <property type="evidence" value="ECO:0007669"/>
    <property type="project" value="TreeGrafter"/>
</dbReference>
<feature type="transmembrane region" description="Helical" evidence="8">
    <location>
        <begin position="118"/>
        <end position="142"/>
    </location>
</feature>
<dbReference type="PANTHER" id="PTHR30472:SF69">
    <property type="entry name" value="HEME-IRON TRANSPORT SYSTEM PERMEASE PROTEIN ISDF-RELATED"/>
    <property type="match status" value="1"/>
</dbReference>
<evidence type="ECO:0000256" key="6">
    <source>
        <dbReference type="ARBA" id="ARBA00022989"/>
    </source>
</evidence>
<feature type="transmembrane region" description="Helical" evidence="8">
    <location>
        <begin position="93"/>
        <end position="112"/>
    </location>
</feature>
<organism evidence="9 10">
    <name type="scientific">Lysinibacillus fusiformis</name>
    <dbReference type="NCBI Taxonomy" id="28031"/>
    <lineage>
        <taxon>Bacteria</taxon>
        <taxon>Bacillati</taxon>
        <taxon>Bacillota</taxon>
        <taxon>Bacilli</taxon>
        <taxon>Bacillales</taxon>
        <taxon>Bacillaceae</taxon>
        <taxon>Lysinibacillus</taxon>
    </lineage>
</organism>
<dbReference type="GO" id="GO:0005886">
    <property type="term" value="C:plasma membrane"/>
    <property type="evidence" value="ECO:0007669"/>
    <property type="project" value="UniProtKB-SubCell"/>
</dbReference>
<evidence type="ECO:0000256" key="7">
    <source>
        <dbReference type="ARBA" id="ARBA00023136"/>
    </source>
</evidence>